<sequence length="228" mass="22176">MPAPGIPLALPPLLVVACCLLAGLAAGALTRPVLARLPEPPDGPAAHKPPYAALGTHGFAVSVGALAALATAVAWLSTPPALWLAWASLSTVNVLACAIDARTTWLPRRLSLVGGAVAAAGAVVAGVAQGSWTPPIAAVLGALGVGAFFHLAWRLTGALGYGDVRLAATIGAVTACTSPPLALTALLAGTVAGALTGVLVRLSGRTGGFAYGPGLLAGAFAALLLPGG</sequence>
<feature type="transmembrane region" description="Helical" evidence="2">
    <location>
        <begin position="81"/>
        <end position="98"/>
    </location>
</feature>
<dbReference type="KEGG" id="prv:G7070_12415"/>
<keyword evidence="2" id="KW-1133">Transmembrane helix</keyword>
<dbReference type="PANTHER" id="PTHR30487:SF0">
    <property type="entry name" value="PREPILIN LEADER PEPTIDASE_N-METHYLTRANSFERASE-RELATED"/>
    <property type="match status" value="1"/>
</dbReference>
<dbReference type="Pfam" id="PF01478">
    <property type="entry name" value="Peptidase_A24"/>
    <property type="match status" value="1"/>
</dbReference>
<dbReference type="RefSeq" id="WP_166233993.1">
    <property type="nucleotide sequence ID" value="NZ_CP049865.1"/>
</dbReference>
<comment type="similarity">
    <text evidence="1">Belongs to the peptidase A24 family.</text>
</comment>
<feature type="transmembrane region" description="Helical" evidence="2">
    <location>
        <begin position="208"/>
        <end position="225"/>
    </location>
</feature>
<dbReference type="EMBL" id="CP049865">
    <property type="protein sequence ID" value="QIK72921.1"/>
    <property type="molecule type" value="Genomic_DNA"/>
</dbReference>
<dbReference type="PANTHER" id="PTHR30487">
    <property type="entry name" value="TYPE 4 PREPILIN-LIKE PROTEINS LEADER PEPTIDE-PROCESSING ENZYME"/>
    <property type="match status" value="1"/>
</dbReference>
<protein>
    <submittedName>
        <fullName evidence="4">Prepilin peptidase</fullName>
    </submittedName>
</protein>
<feature type="transmembrane region" description="Helical" evidence="2">
    <location>
        <begin position="110"/>
        <end position="129"/>
    </location>
</feature>
<organism evidence="4 5">
    <name type="scientific">Propioniciclava coleopterorum</name>
    <dbReference type="NCBI Taxonomy" id="2714937"/>
    <lineage>
        <taxon>Bacteria</taxon>
        <taxon>Bacillati</taxon>
        <taxon>Actinomycetota</taxon>
        <taxon>Actinomycetes</taxon>
        <taxon>Propionibacteriales</taxon>
        <taxon>Propionibacteriaceae</taxon>
        <taxon>Propioniciclava</taxon>
    </lineage>
</organism>
<dbReference type="GO" id="GO:0006465">
    <property type="term" value="P:signal peptide processing"/>
    <property type="evidence" value="ECO:0007669"/>
    <property type="project" value="TreeGrafter"/>
</dbReference>
<keyword evidence="2" id="KW-0472">Membrane</keyword>
<proteinExistence type="inferred from homology"/>
<feature type="transmembrane region" description="Helical" evidence="2">
    <location>
        <begin position="6"/>
        <end position="30"/>
    </location>
</feature>
<dbReference type="GO" id="GO:0005886">
    <property type="term" value="C:plasma membrane"/>
    <property type="evidence" value="ECO:0007669"/>
    <property type="project" value="TreeGrafter"/>
</dbReference>
<accession>A0A6G7Y8G6</accession>
<dbReference type="Proteomes" id="UP000501058">
    <property type="component" value="Chromosome"/>
</dbReference>
<evidence type="ECO:0000259" key="3">
    <source>
        <dbReference type="Pfam" id="PF01478"/>
    </source>
</evidence>
<feature type="transmembrane region" description="Helical" evidence="2">
    <location>
        <begin position="51"/>
        <end position="75"/>
    </location>
</feature>
<dbReference type="GO" id="GO:0004190">
    <property type="term" value="F:aspartic-type endopeptidase activity"/>
    <property type="evidence" value="ECO:0007669"/>
    <property type="project" value="InterPro"/>
</dbReference>
<dbReference type="InterPro" id="IPR000045">
    <property type="entry name" value="Prepilin_IV_endopep_pep"/>
</dbReference>
<keyword evidence="2" id="KW-0812">Transmembrane</keyword>
<evidence type="ECO:0000313" key="5">
    <source>
        <dbReference type="Proteomes" id="UP000501058"/>
    </source>
</evidence>
<gene>
    <name evidence="4" type="ORF">G7070_12415</name>
</gene>
<dbReference type="AlphaFoldDB" id="A0A6G7Y8G6"/>
<name>A0A6G7Y8G6_9ACTN</name>
<feature type="transmembrane region" description="Helical" evidence="2">
    <location>
        <begin position="165"/>
        <end position="188"/>
    </location>
</feature>
<feature type="transmembrane region" description="Helical" evidence="2">
    <location>
        <begin position="135"/>
        <end position="153"/>
    </location>
</feature>
<keyword evidence="5" id="KW-1185">Reference proteome</keyword>
<dbReference type="InterPro" id="IPR050882">
    <property type="entry name" value="Prepilin_peptidase/N-MTase"/>
</dbReference>
<evidence type="ECO:0000256" key="1">
    <source>
        <dbReference type="ARBA" id="ARBA00005801"/>
    </source>
</evidence>
<dbReference type="Gene3D" id="1.20.120.1220">
    <property type="match status" value="1"/>
</dbReference>
<evidence type="ECO:0000313" key="4">
    <source>
        <dbReference type="EMBL" id="QIK72921.1"/>
    </source>
</evidence>
<feature type="domain" description="Prepilin type IV endopeptidase peptidase" evidence="3">
    <location>
        <begin position="90"/>
        <end position="195"/>
    </location>
</feature>
<evidence type="ECO:0000256" key="2">
    <source>
        <dbReference type="SAM" id="Phobius"/>
    </source>
</evidence>
<reference evidence="4 5" key="1">
    <citation type="submission" date="2020-03" db="EMBL/GenBank/DDBJ databases">
        <title>Propioniciclava sp. nov., isolated from Hydrophilus acuminatus.</title>
        <authorList>
            <person name="Hyun D.-W."/>
            <person name="Bae J.-W."/>
        </authorList>
    </citation>
    <scope>NUCLEOTIDE SEQUENCE [LARGE SCALE GENOMIC DNA]</scope>
    <source>
        <strain evidence="4 5">HDW11</strain>
    </source>
</reference>